<sequence length="368" mass="42755">MPSRSRRLEEEKRKRLLYEYISCCGTGFSSIHHATQDHNQMPIDPASPQFGMSSPSGSSVSSDESNDGDLTRDPYGITLHFVTDPGESIKLRKLIHPLVKHFDHSFKMFNIAERSRPNGQFNKANGGARDVFPALSVMLFLHIDEDVDDRRISTAQEFLARKPWKYHHNSRVPGKYYLCEPNFQNFYTTEQDMPLWAVRQVHYGKEHLRFMLYASRENWEDMIRFYTLVLNRKVEYQREDFCYFVTHSRDSSDIQFALKRIPEDYSVRPLYTSFLQFKVREVGELVPLLPNSCSPISPQRWQTTDPDGNVTLILVTKKIGTNNNSALTPRRQSVDVLQQLIAPKAMKPKVRQTLQTVQDEVEEEEDSQ</sequence>
<accession>A0A7M7LIM3</accession>
<evidence type="ECO:0000256" key="1">
    <source>
        <dbReference type="ARBA" id="ARBA00006440"/>
    </source>
</evidence>
<dbReference type="PANTHER" id="PTHR14715:SF6">
    <property type="entry name" value="FAM124 DOMAIN-CONTAINING PROTEIN"/>
    <property type="match status" value="1"/>
</dbReference>
<proteinExistence type="inferred from homology"/>
<dbReference type="InParanoid" id="A0A7M7LIM3"/>
<dbReference type="KEGG" id="spu:755220"/>
<feature type="region of interest" description="Disordered" evidence="2">
    <location>
        <begin position="38"/>
        <end position="69"/>
    </location>
</feature>
<evidence type="ECO:0000256" key="2">
    <source>
        <dbReference type="SAM" id="MobiDB-lite"/>
    </source>
</evidence>
<evidence type="ECO:0000313" key="4">
    <source>
        <dbReference type="EnsemblMetazoa" id="XP_001188911"/>
    </source>
</evidence>
<feature type="compositionally biased region" description="Acidic residues" evidence="2">
    <location>
        <begin position="359"/>
        <end position="368"/>
    </location>
</feature>
<feature type="region of interest" description="Disordered" evidence="2">
    <location>
        <begin position="348"/>
        <end position="368"/>
    </location>
</feature>
<dbReference type="AlphaFoldDB" id="A0A7M7LIM3"/>
<protein>
    <recommendedName>
        <fullName evidence="3">FAM124 domain-containing protein</fullName>
    </recommendedName>
</protein>
<dbReference type="PANTHER" id="PTHR14715">
    <property type="entry name" value="FAM124 DOMAIN-CONTAINING PROTEIN-RELATED"/>
    <property type="match status" value="1"/>
</dbReference>
<dbReference type="GeneID" id="755220"/>
<dbReference type="CTD" id="79843"/>
<feature type="domain" description="FAM124" evidence="3">
    <location>
        <begin position="77"/>
        <end position="312"/>
    </location>
</feature>
<organism evidence="4 5">
    <name type="scientific">Strongylocentrotus purpuratus</name>
    <name type="common">Purple sea urchin</name>
    <dbReference type="NCBI Taxonomy" id="7668"/>
    <lineage>
        <taxon>Eukaryota</taxon>
        <taxon>Metazoa</taxon>
        <taxon>Echinodermata</taxon>
        <taxon>Eleutherozoa</taxon>
        <taxon>Echinozoa</taxon>
        <taxon>Echinoidea</taxon>
        <taxon>Euechinoidea</taxon>
        <taxon>Echinacea</taxon>
        <taxon>Camarodonta</taxon>
        <taxon>Echinidea</taxon>
        <taxon>Strongylocentrotidae</taxon>
        <taxon>Strongylocentrotus</taxon>
    </lineage>
</organism>
<dbReference type="RefSeq" id="XP_001188911.3">
    <property type="nucleotide sequence ID" value="XM_001188911.4"/>
</dbReference>
<dbReference type="Proteomes" id="UP000007110">
    <property type="component" value="Unassembled WGS sequence"/>
</dbReference>
<reference evidence="4" key="2">
    <citation type="submission" date="2021-01" db="UniProtKB">
        <authorList>
            <consortium name="EnsemblMetazoa"/>
        </authorList>
    </citation>
    <scope>IDENTIFICATION</scope>
</reference>
<reference evidence="5" key="1">
    <citation type="submission" date="2015-02" db="EMBL/GenBank/DDBJ databases">
        <title>Genome sequencing for Strongylocentrotus purpuratus.</title>
        <authorList>
            <person name="Murali S."/>
            <person name="Liu Y."/>
            <person name="Vee V."/>
            <person name="English A."/>
            <person name="Wang M."/>
            <person name="Skinner E."/>
            <person name="Han Y."/>
            <person name="Muzny D.M."/>
            <person name="Worley K.C."/>
            <person name="Gibbs R.A."/>
        </authorList>
    </citation>
    <scope>NUCLEOTIDE SEQUENCE</scope>
</reference>
<dbReference type="InterPro" id="IPR029380">
    <property type="entry name" value="FAM124"/>
</dbReference>
<keyword evidence="5" id="KW-1185">Reference proteome</keyword>
<name>A0A7M7LIM3_STRPU</name>
<comment type="similarity">
    <text evidence="1">Belongs to the FAM124 family.</text>
</comment>
<evidence type="ECO:0000259" key="3">
    <source>
        <dbReference type="Pfam" id="PF15067"/>
    </source>
</evidence>
<evidence type="ECO:0000313" key="5">
    <source>
        <dbReference type="Proteomes" id="UP000007110"/>
    </source>
</evidence>
<dbReference type="OrthoDB" id="10023686at2759"/>
<dbReference type="OMA" id="CCHSSLR"/>
<dbReference type="InterPro" id="IPR046365">
    <property type="entry name" value="FAM124_dom"/>
</dbReference>
<feature type="compositionally biased region" description="Low complexity" evidence="2">
    <location>
        <begin position="51"/>
        <end position="63"/>
    </location>
</feature>
<dbReference type="Pfam" id="PF15067">
    <property type="entry name" value="FAM124"/>
    <property type="match status" value="1"/>
</dbReference>
<dbReference type="EnsemblMetazoa" id="XM_001188911">
    <property type="protein sequence ID" value="XP_001188911"/>
    <property type="gene ID" value="LOC755220"/>
</dbReference>